<gene>
    <name evidence="1" type="ORF">ARALYDRAFT_902969</name>
</gene>
<dbReference type="HOGENOM" id="CLU_3016951_0_0_1"/>
<reference evidence="2" key="1">
    <citation type="journal article" date="2011" name="Nat. Genet.">
        <title>The Arabidopsis lyrata genome sequence and the basis of rapid genome size change.</title>
        <authorList>
            <person name="Hu T.T."/>
            <person name="Pattyn P."/>
            <person name="Bakker E.G."/>
            <person name="Cao J."/>
            <person name="Cheng J.-F."/>
            <person name="Clark R.M."/>
            <person name="Fahlgren N."/>
            <person name="Fawcett J.A."/>
            <person name="Grimwood J."/>
            <person name="Gundlach H."/>
            <person name="Haberer G."/>
            <person name="Hollister J.D."/>
            <person name="Ossowski S."/>
            <person name="Ottilar R.P."/>
            <person name="Salamov A.A."/>
            <person name="Schneeberger K."/>
            <person name="Spannagl M."/>
            <person name="Wang X."/>
            <person name="Yang L."/>
            <person name="Nasrallah M.E."/>
            <person name="Bergelson J."/>
            <person name="Carrington J.C."/>
            <person name="Gaut B.S."/>
            <person name="Schmutz J."/>
            <person name="Mayer K.F.X."/>
            <person name="Van de Peer Y."/>
            <person name="Grigoriev I.V."/>
            <person name="Nordborg M."/>
            <person name="Weigel D."/>
            <person name="Guo Y.-L."/>
        </authorList>
    </citation>
    <scope>NUCLEOTIDE SEQUENCE [LARGE SCALE GENOMIC DNA]</scope>
    <source>
        <strain evidence="2">cv. MN47</strain>
    </source>
</reference>
<sequence>MAANVMIVESVHMLKKIKAQVVADAGGVPLMVNPALNSALCIQTSRVAYSLVVRRQ</sequence>
<keyword evidence="2" id="KW-1185">Reference proteome</keyword>
<dbReference type="Proteomes" id="UP000008694">
    <property type="component" value="Unassembled WGS sequence"/>
</dbReference>
<dbReference type="Gramene" id="scaffold_402470.1">
    <property type="protein sequence ID" value="scaffold_402470.1"/>
    <property type="gene ID" value="scaffold_402470.1"/>
</dbReference>
<dbReference type="EMBL" id="GL348716">
    <property type="protein sequence ID" value="EFH55968.1"/>
    <property type="molecule type" value="Genomic_DNA"/>
</dbReference>
<protein>
    <submittedName>
        <fullName evidence="1">Predicted protein</fullName>
    </submittedName>
</protein>
<evidence type="ECO:0000313" key="1">
    <source>
        <dbReference type="EMBL" id="EFH55968.1"/>
    </source>
</evidence>
<organism evidence="2">
    <name type="scientific">Arabidopsis lyrata subsp. lyrata</name>
    <name type="common">Lyre-leaved rock-cress</name>
    <dbReference type="NCBI Taxonomy" id="81972"/>
    <lineage>
        <taxon>Eukaryota</taxon>
        <taxon>Viridiplantae</taxon>
        <taxon>Streptophyta</taxon>
        <taxon>Embryophyta</taxon>
        <taxon>Tracheophyta</taxon>
        <taxon>Spermatophyta</taxon>
        <taxon>Magnoliopsida</taxon>
        <taxon>eudicotyledons</taxon>
        <taxon>Gunneridae</taxon>
        <taxon>Pentapetalae</taxon>
        <taxon>rosids</taxon>
        <taxon>malvids</taxon>
        <taxon>Brassicales</taxon>
        <taxon>Brassicaceae</taxon>
        <taxon>Camelineae</taxon>
        <taxon>Arabidopsis</taxon>
    </lineage>
</organism>
<dbReference type="AlphaFoldDB" id="D7LKP9"/>
<proteinExistence type="predicted"/>
<name>D7LKP9_ARALL</name>
<evidence type="ECO:0000313" key="2">
    <source>
        <dbReference type="Proteomes" id="UP000008694"/>
    </source>
</evidence>
<accession>D7LKP9</accession>